<gene>
    <name evidence="2" type="ORF">Rhe02_31480</name>
</gene>
<dbReference type="EMBL" id="BONY01000016">
    <property type="protein sequence ID" value="GIH05081.1"/>
    <property type="molecule type" value="Genomic_DNA"/>
</dbReference>
<evidence type="ECO:0000313" key="3">
    <source>
        <dbReference type="Proteomes" id="UP000612899"/>
    </source>
</evidence>
<protein>
    <submittedName>
        <fullName evidence="2">Uncharacterized protein</fullName>
    </submittedName>
</protein>
<dbReference type="AlphaFoldDB" id="A0A8J3VGI3"/>
<comment type="caution">
    <text evidence="2">The sequence shown here is derived from an EMBL/GenBank/DDBJ whole genome shotgun (WGS) entry which is preliminary data.</text>
</comment>
<organism evidence="2 3">
    <name type="scientific">Rhizocola hellebori</name>
    <dbReference type="NCBI Taxonomy" id="1392758"/>
    <lineage>
        <taxon>Bacteria</taxon>
        <taxon>Bacillati</taxon>
        <taxon>Actinomycetota</taxon>
        <taxon>Actinomycetes</taxon>
        <taxon>Micromonosporales</taxon>
        <taxon>Micromonosporaceae</taxon>
        <taxon>Rhizocola</taxon>
    </lineage>
</organism>
<sequence length="240" mass="25862">MLVSSPLRRVPQARPADVLAGAVTETFTTSGSLDYWATVRQAESAAPLAEELATMVRTGRSRPALAPLATAIQLLLSTLDCADDTAGTLDDLLNLLLAVHAEACRQVPTPGLSDWLLNVQFEAGRWCPIDISEYGPALSRAELERYRAGVRRRWAADPGDLSARDAVERLARWEHDTTTLIEVIGGDLRHAAQYGRLARALADIGEKTSAQEWARRGLAAHPEDPPGAGLRSFLSNSGAC</sequence>
<name>A0A8J3VGI3_9ACTN</name>
<accession>A0A8J3VGI3</accession>
<keyword evidence="3" id="KW-1185">Reference proteome</keyword>
<proteinExistence type="predicted"/>
<feature type="region of interest" description="Disordered" evidence="1">
    <location>
        <begin position="219"/>
        <end position="240"/>
    </location>
</feature>
<evidence type="ECO:0000256" key="1">
    <source>
        <dbReference type="SAM" id="MobiDB-lite"/>
    </source>
</evidence>
<evidence type="ECO:0000313" key="2">
    <source>
        <dbReference type="EMBL" id="GIH05081.1"/>
    </source>
</evidence>
<reference evidence="2" key="1">
    <citation type="submission" date="2021-01" db="EMBL/GenBank/DDBJ databases">
        <title>Whole genome shotgun sequence of Rhizocola hellebori NBRC 109834.</title>
        <authorList>
            <person name="Komaki H."/>
            <person name="Tamura T."/>
        </authorList>
    </citation>
    <scope>NUCLEOTIDE SEQUENCE</scope>
    <source>
        <strain evidence="2">NBRC 109834</strain>
    </source>
</reference>
<dbReference type="Proteomes" id="UP000612899">
    <property type="component" value="Unassembled WGS sequence"/>
</dbReference>